<dbReference type="STRING" id="1236971.JCM9152_2884"/>
<accession>W4QHR2</accession>
<dbReference type="Proteomes" id="UP000018895">
    <property type="component" value="Unassembled WGS sequence"/>
</dbReference>
<comment type="caution">
    <text evidence="3">The sequence shown here is derived from an EMBL/GenBank/DDBJ whole genome shotgun (WGS) entry which is preliminary data.</text>
</comment>
<protein>
    <submittedName>
        <fullName evidence="3">Phosphonate ABC transporter phosphate-binding periplasmic component</fullName>
    </submittedName>
</protein>
<dbReference type="InterPro" id="IPR005770">
    <property type="entry name" value="PhnD"/>
</dbReference>
<evidence type="ECO:0000313" key="4">
    <source>
        <dbReference type="Proteomes" id="UP000018895"/>
    </source>
</evidence>
<dbReference type="GO" id="GO:0043190">
    <property type="term" value="C:ATP-binding cassette (ABC) transporter complex"/>
    <property type="evidence" value="ECO:0007669"/>
    <property type="project" value="InterPro"/>
</dbReference>
<dbReference type="AlphaFoldDB" id="W4QHR2"/>
<name>W4QHR2_9BACI</name>
<dbReference type="Gene3D" id="3.40.190.10">
    <property type="entry name" value="Periplasmic binding protein-like II"/>
    <property type="match status" value="2"/>
</dbReference>
<reference evidence="3" key="1">
    <citation type="journal article" date="2014" name="Genome Announc.">
        <title>Draft Genome Sequences of Three Alkaliphilic Bacillus Strains, Bacillus wakoensis JCM 9140T, Bacillus akibai JCM 9157T, and Bacillus hemicellulosilyticus JCM 9152T.</title>
        <authorList>
            <person name="Yuki M."/>
            <person name="Oshima K."/>
            <person name="Suda W."/>
            <person name="Oshida Y."/>
            <person name="Kitamura K."/>
            <person name="Iida T."/>
            <person name="Hattori M."/>
            <person name="Ohkuma M."/>
        </authorList>
    </citation>
    <scope>NUCLEOTIDE SEQUENCE [LARGE SCALE GENOMIC DNA]</scope>
    <source>
        <strain evidence="3">JCM 9152</strain>
    </source>
</reference>
<dbReference type="EMBL" id="BAUU01000019">
    <property type="protein sequence ID" value="GAE31417.1"/>
    <property type="molecule type" value="Genomic_DNA"/>
</dbReference>
<dbReference type="PANTHER" id="PTHR35841:SF1">
    <property type="entry name" value="PHOSPHONATES-BINDING PERIPLASMIC PROTEIN"/>
    <property type="match status" value="1"/>
</dbReference>
<comment type="similarity">
    <text evidence="1">Belongs to the phosphate/phosphite/phosphonate binding protein family.</text>
</comment>
<organism evidence="3 4">
    <name type="scientific">Halalkalibacter hemicellulosilyticusJCM 9152</name>
    <dbReference type="NCBI Taxonomy" id="1236971"/>
    <lineage>
        <taxon>Bacteria</taxon>
        <taxon>Bacillati</taxon>
        <taxon>Bacillota</taxon>
        <taxon>Bacilli</taxon>
        <taxon>Bacillales</taxon>
        <taxon>Bacillaceae</taxon>
        <taxon>Halalkalibacter</taxon>
    </lineage>
</organism>
<evidence type="ECO:0000256" key="2">
    <source>
        <dbReference type="ARBA" id="ARBA00022729"/>
    </source>
</evidence>
<dbReference type="PANTHER" id="PTHR35841">
    <property type="entry name" value="PHOSPHONATES-BINDING PERIPLASMIC PROTEIN"/>
    <property type="match status" value="1"/>
</dbReference>
<proteinExistence type="inferred from homology"/>
<sequence length="314" mass="34752">MYSNAMRMVNVVKKVGLMLLWMTVLLIFTACSEDSSTKEVDENGWPTTLRMGMMATEDDNNMARSSSAFAEDLAEELGIEVEMFEGQDYNMMIEAMRAEQIDLTNYGPFGYIIAVERSGALPLAILGESEESAMYQSVIIVPADSPVERLEELEGEDFLFVDPASTSGHLFPRASMLSQLGIENEQLEGYFNSVTYSGGHDKSILAIANGDAAGAAVCEFCVEMFAESGLFDPSDVRVIQTTDPIPGGPLAYRDGLPEDLVEKIKDFALSYHEKNPEYFEVMGMKGYFPVEDSDFDVIRETAELLNMSPEEMLN</sequence>
<evidence type="ECO:0000256" key="1">
    <source>
        <dbReference type="ARBA" id="ARBA00007162"/>
    </source>
</evidence>
<dbReference type="GO" id="GO:0055085">
    <property type="term" value="P:transmembrane transport"/>
    <property type="evidence" value="ECO:0007669"/>
    <property type="project" value="InterPro"/>
</dbReference>
<keyword evidence="4" id="KW-1185">Reference proteome</keyword>
<dbReference type="SUPFAM" id="SSF53850">
    <property type="entry name" value="Periplasmic binding protein-like II"/>
    <property type="match status" value="1"/>
</dbReference>
<dbReference type="CDD" id="cd01071">
    <property type="entry name" value="PBP2_PhnD_like"/>
    <property type="match status" value="1"/>
</dbReference>
<dbReference type="Pfam" id="PF12974">
    <property type="entry name" value="Phosphonate-bd"/>
    <property type="match status" value="1"/>
</dbReference>
<keyword evidence="2" id="KW-0732">Signal</keyword>
<evidence type="ECO:0000313" key="3">
    <source>
        <dbReference type="EMBL" id="GAE31417.1"/>
    </source>
</evidence>
<dbReference type="NCBIfam" id="TIGR01098">
    <property type="entry name" value="3A0109s03R"/>
    <property type="match status" value="1"/>
</dbReference>
<gene>
    <name evidence="3" type="ORF">JCM9152_2884</name>
</gene>
<dbReference type="PROSITE" id="PS51257">
    <property type="entry name" value="PROKAR_LIPOPROTEIN"/>
    <property type="match status" value="1"/>
</dbReference>